<dbReference type="Proteomes" id="UP000598820">
    <property type="component" value="Unassembled WGS sequence"/>
</dbReference>
<dbReference type="EMBL" id="JACWZY010000019">
    <property type="protein sequence ID" value="MBD2703119.1"/>
    <property type="molecule type" value="Genomic_DNA"/>
</dbReference>
<evidence type="ECO:0000256" key="2">
    <source>
        <dbReference type="SAM" id="SignalP"/>
    </source>
</evidence>
<feature type="chain" id="PRO_5037241923" evidence="2">
    <location>
        <begin position="20"/>
        <end position="288"/>
    </location>
</feature>
<evidence type="ECO:0000259" key="3">
    <source>
        <dbReference type="Pfam" id="PF13568"/>
    </source>
</evidence>
<evidence type="ECO:0000313" key="5">
    <source>
        <dbReference type="Proteomes" id="UP000598820"/>
    </source>
</evidence>
<sequence>MKYNFLILALLVVPFGGSAQTRTAARKPVASASQKATIRSQASGATSTAAKPAPAPASTRFTTEQPAPQAQPVAEPKAVEPANKPTAQPVAERPQVRPVAVAESKFRIGVRLGGNSSTIGGTDVAAVGAGVQLERIMGFHGGLVMNIGGPGFSVQPEILFSQYGARLALGSDYLQIKYNLVEVPVLLKASFGQPNLRFFVNAGPVGTYAVSGTVSVREGGQSDSQTIDMSQQGRFNYGVSGGAGVALKAGPGTVLLEGRYSYLVGNEDKTTPQAAMLSFGYLIPMGGR</sequence>
<keyword evidence="2" id="KW-0732">Signal</keyword>
<evidence type="ECO:0000256" key="1">
    <source>
        <dbReference type="SAM" id="MobiDB-lite"/>
    </source>
</evidence>
<gene>
    <name evidence="4" type="ORF">IC229_20900</name>
</gene>
<feature type="signal peptide" evidence="2">
    <location>
        <begin position="1"/>
        <end position="19"/>
    </location>
</feature>
<reference evidence="4" key="1">
    <citation type="submission" date="2020-09" db="EMBL/GenBank/DDBJ databases">
        <authorList>
            <person name="Kim M.K."/>
        </authorList>
    </citation>
    <scope>NUCLEOTIDE SEQUENCE</scope>
    <source>
        <strain evidence="4">BT702</strain>
    </source>
</reference>
<keyword evidence="5" id="KW-1185">Reference proteome</keyword>
<organism evidence="4 5">
    <name type="scientific">Spirosoma profusum</name>
    <dbReference type="NCBI Taxonomy" id="2771354"/>
    <lineage>
        <taxon>Bacteria</taxon>
        <taxon>Pseudomonadati</taxon>
        <taxon>Bacteroidota</taxon>
        <taxon>Cytophagia</taxon>
        <taxon>Cytophagales</taxon>
        <taxon>Cytophagaceae</taxon>
        <taxon>Spirosoma</taxon>
    </lineage>
</organism>
<name>A0A926XYE7_9BACT</name>
<accession>A0A926XYE7</accession>
<comment type="caution">
    <text evidence="4">The sequence shown here is derived from an EMBL/GenBank/DDBJ whole genome shotgun (WGS) entry which is preliminary data.</text>
</comment>
<dbReference type="AlphaFoldDB" id="A0A926XYE7"/>
<feature type="region of interest" description="Disordered" evidence="1">
    <location>
        <begin position="25"/>
        <end position="95"/>
    </location>
</feature>
<dbReference type="Pfam" id="PF13568">
    <property type="entry name" value="OMP_b-brl_2"/>
    <property type="match status" value="1"/>
</dbReference>
<dbReference type="InterPro" id="IPR025665">
    <property type="entry name" value="Beta-barrel_OMP_2"/>
</dbReference>
<evidence type="ECO:0000313" key="4">
    <source>
        <dbReference type="EMBL" id="MBD2703119.1"/>
    </source>
</evidence>
<feature type="domain" description="Outer membrane protein beta-barrel" evidence="3">
    <location>
        <begin position="98"/>
        <end position="262"/>
    </location>
</feature>
<feature type="compositionally biased region" description="Low complexity" evidence="1">
    <location>
        <begin position="42"/>
        <end position="76"/>
    </location>
</feature>
<proteinExistence type="predicted"/>
<protein>
    <submittedName>
        <fullName evidence="4">Outer membrane beta-barrel protein</fullName>
    </submittedName>
</protein>
<dbReference type="RefSeq" id="WP_190888964.1">
    <property type="nucleotide sequence ID" value="NZ_JACWZY010000019.1"/>
</dbReference>
<feature type="compositionally biased region" description="Polar residues" evidence="1">
    <location>
        <begin position="31"/>
        <end position="41"/>
    </location>
</feature>